<feature type="compositionally biased region" description="Polar residues" evidence="1">
    <location>
        <begin position="44"/>
        <end position="53"/>
    </location>
</feature>
<proteinExistence type="predicted"/>
<evidence type="ECO:0000313" key="2">
    <source>
        <dbReference type="EMBL" id="GAA0183809.1"/>
    </source>
</evidence>
<dbReference type="AlphaFoldDB" id="A0AAV3RS33"/>
<name>A0AAV3RS33_LITER</name>
<dbReference type="EMBL" id="BAABME010011475">
    <property type="protein sequence ID" value="GAA0183809.1"/>
    <property type="molecule type" value="Genomic_DNA"/>
</dbReference>
<protein>
    <submittedName>
        <fullName evidence="2">Uncharacterized protein</fullName>
    </submittedName>
</protein>
<feature type="compositionally biased region" description="Basic and acidic residues" evidence="1">
    <location>
        <begin position="27"/>
        <end position="38"/>
    </location>
</feature>
<comment type="caution">
    <text evidence="2">The sequence shown here is derived from an EMBL/GenBank/DDBJ whole genome shotgun (WGS) entry which is preliminary data.</text>
</comment>
<dbReference type="Proteomes" id="UP001454036">
    <property type="component" value="Unassembled WGS sequence"/>
</dbReference>
<organism evidence="2 3">
    <name type="scientific">Lithospermum erythrorhizon</name>
    <name type="common">Purple gromwell</name>
    <name type="synonym">Lithospermum officinale var. erythrorhizon</name>
    <dbReference type="NCBI Taxonomy" id="34254"/>
    <lineage>
        <taxon>Eukaryota</taxon>
        <taxon>Viridiplantae</taxon>
        <taxon>Streptophyta</taxon>
        <taxon>Embryophyta</taxon>
        <taxon>Tracheophyta</taxon>
        <taxon>Spermatophyta</taxon>
        <taxon>Magnoliopsida</taxon>
        <taxon>eudicotyledons</taxon>
        <taxon>Gunneridae</taxon>
        <taxon>Pentapetalae</taxon>
        <taxon>asterids</taxon>
        <taxon>lamiids</taxon>
        <taxon>Boraginales</taxon>
        <taxon>Boraginaceae</taxon>
        <taxon>Boraginoideae</taxon>
        <taxon>Lithospermeae</taxon>
        <taxon>Lithospermum</taxon>
    </lineage>
</organism>
<gene>
    <name evidence="2" type="ORF">LIER_31158</name>
</gene>
<evidence type="ECO:0000256" key="1">
    <source>
        <dbReference type="SAM" id="MobiDB-lite"/>
    </source>
</evidence>
<feature type="region of interest" description="Disordered" evidence="1">
    <location>
        <begin position="1"/>
        <end position="53"/>
    </location>
</feature>
<reference evidence="2 3" key="1">
    <citation type="submission" date="2024-01" db="EMBL/GenBank/DDBJ databases">
        <title>The complete chloroplast genome sequence of Lithospermum erythrorhizon: insights into the phylogenetic relationship among Boraginaceae species and the maternal lineages of purple gromwells.</title>
        <authorList>
            <person name="Okada T."/>
            <person name="Watanabe K."/>
        </authorList>
    </citation>
    <scope>NUCLEOTIDE SEQUENCE [LARGE SCALE GENOMIC DNA]</scope>
</reference>
<accession>A0AAV3RS33</accession>
<evidence type="ECO:0000313" key="3">
    <source>
        <dbReference type="Proteomes" id="UP001454036"/>
    </source>
</evidence>
<sequence>MSGMDPDVALHRLHVDPPVSSNQTAEKNIHRSEESGDKRRSRQFGESWSHSRITISELDNKRRVGQEAK</sequence>
<keyword evidence="3" id="KW-1185">Reference proteome</keyword>